<dbReference type="CDD" id="cd17328">
    <property type="entry name" value="MFS_spinster_like"/>
    <property type="match status" value="1"/>
</dbReference>
<feature type="transmembrane region" description="Helical" evidence="6">
    <location>
        <begin position="147"/>
        <end position="170"/>
    </location>
</feature>
<feature type="transmembrane region" description="Helical" evidence="6">
    <location>
        <begin position="251"/>
        <end position="271"/>
    </location>
</feature>
<evidence type="ECO:0000256" key="4">
    <source>
        <dbReference type="ARBA" id="ARBA00022989"/>
    </source>
</evidence>
<dbReference type="PANTHER" id="PTHR23505:SF79">
    <property type="entry name" value="PROTEIN SPINSTER"/>
    <property type="match status" value="1"/>
</dbReference>
<evidence type="ECO:0000256" key="6">
    <source>
        <dbReference type="SAM" id="Phobius"/>
    </source>
</evidence>
<evidence type="ECO:0000256" key="1">
    <source>
        <dbReference type="ARBA" id="ARBA00004141"/>
    </source>
</evidence>
<dbReference type="InterPro" id="IPR011701">
    <property type="entry name" value="MFS"/>
</dbReference>
<dbReference type="InterPro" id="IPR044770">
    <property type="entry name" value="MFS_spinster-like"/>
</dbReference>
<organism evidence="8 9">
    <name type="scientific">Henriciella pelagia</name>
    <dbReference type="NCBI Taxonomy" id="1977912"/>
    <lineage>
        <taxon>Bacteria</taxon>
        <taxon>Pseudomonadati</taxon>
        <taxon>Pseudomonadota</taxon>
        <taxon>Alphaproteobacteria</taxon>
        <taxon>Hyphomonadales</taxon>
        <taxon>Hyphomonadaceae</taxon>
        <taxon>Henriciella</taxon>
    </lineage>
</organism>
<feature type="domain" description="Major facilitator superfamily (MFS) profile" evidence="7">
    <location>
        <begin position="22"/>
        <end position="444"/>
    </location>
</feature>
<comment type="caution">
    <text evidence="8">The sequence shown here is derived from an EMBL/GenBank/DDBJ whole genome shotgun (WGS) entry which is preliminary data.</text>
</comment>
<protein>
    <submittedName>
        <fullName evidence="8">MFS transporter</fullName>
    </submittedName>
</protein>
<keyword evidence="4 6" id="KW-1133">Transmembrane helix</keyword>
<feature type="transmembrane region" description="Helical" evidence="6">
    <location>
        <begin position="383"/>
        <end position="406"/>
    </location>
</feature>
<dbReference type="Pfam" id="PF07690">
    <property type="entry name" value="MFS_1"/>
    <property type="match status" value="1"/>
</dbReference>
<comment type="subcellular location">
    <subcellularLocation>
        <location evidence="1">Membrane</location>
        <topology evidence="1">Multi-pass membrane protein</topology>
    </subcellularLocation>
</comment>
<gene>
    <name evidence="8" type="ORF">GCM10011503_12060</name>
</gene>
<dbReference type="EMBL" id="BMKF01000001">
    <property type="protein sequence ID" value="GGB64821.1"/>
    <property type="molecule type" value="Genomic_DNA"/>
</dbReference>
<keyword evidence="3 6" id="KW-0812">Transmembrane</keyword>
<name>A0ABQ1JBQ1_9PROT</name>
<proteinExistence type="predicted"/>
<feature type="transmembrane region" description="Helical" evidence="6">
    <location>
        <begin position="322"/>
        <end position="342"/>
    </location>
</feature>
<dbReference type="PANTHER" id="PTHR23505">
    <property type="entry name" value="SPINSTER"/>
    <property type="match status" value="1"/>
</dbReference>
<evidence type="ECO:0000313" key="9">
    <source>
        <dbReference type="Proteomes" id="UP000628854"/>
    </source>
</evidence>
<dbReference type="Proteomes" id="UP000628854">
    <property type="component" value="Unassembled WGS sequence"/>
</dbReference>
<reference evidence="9" key="1">
    <citation type="journal article" date="2019" name="Int. J. Syst. Evol. Microbiol.">
        <title>The Global Catalogue of Microorganisms (GCM) 10K type strain sequencing project: providing services to taxonomists for standard genome sequencing and annotation.</title>
        <authorList>
            <consortium name="The Broad Institute Genomics Platform"/>
            <consortium name="The Broad Institute Genome Sequencing Center for Infectious Disease"/>
            <person name="Wu L."/>
            <person name="Ma J."/>
        </authorList>
    </citation>
    <scope>NUCLEOTIDE SEQUENCE [LARGE SCALE GENOMIC DNA]</scope>
    <source>
        <strain evidence="9">CGMCC 1.15928</strain>
    </source>
</reference>
<dbReference type="InterPro" id="IPR020846">
    <property type="entry name" value="MFS_dom"/>
</dbReference>
<evidence type="ECO:0000256" key="3">
    <source>
        <dbReference type="ARBA" id="ARBA00022692"/>
    </source>
</evidence>
<keyword evidence="9" id="KW-1185">Reference proteome</keyword>
<accession>A0ABQ1JBQ1</accession>
<keyword evidence="5 6" id="KW-0472">Membrane</keyword>
<dbReference type="RefSeq" id="WP_084393421.1">
    <property type="nucleotide sequence ID" value="NZ_BMKF01000001.1"/>
</dbReference>
<sequence>MTAIQEAAPQSGSSSSLYAWYVVIVLMLAQTCSFIDRMIMGLLVGPIRESFNITDTQYSLLAGLAFAAFYAIMGLPLARIADSKSRRGLIAIGISFWSVMTAMCGLANSFWTLFLARVGVGVGEASLSPAAYSLITDYFPKKSLARALSVYTIGITIGSGLAYLIGGKVVAFALEIGEIVLPIVGSTEGWQLTFFLVGLPGIAIALLMLTVKEPPRKGRLVLEEDTGATTPAAGVPLREVAAFFLARRGAFASHILGLTIYVMVVFSLNIWGPEYLMRTFGMERADAGVSFGILMIVTGTAGLLTGGALADRWFNKGILDGYSRVIVLSMGGMLPFALALAIAPTAAIGLACLGIATFFAAFQGGIAGGVIQLMTPNQMRGQAVALYFLVANLLGMGLGPTAIAALTDYVFKDDAALNKSLALGAAILVPLGAIVLISGIGRVREAIAQAQAWD</sequence>
<evidence type="ECO:0000259" key="7">
    <source>
        <dbReference type="PROSITE" id="PS50850"/>
    </source>
</evidence>
<feature type="transmembrane region" description="Helical" evidence="6">
    <location>
        <begin position="114"/>
        <end position="135"/>
    </location>
</feature>
<evidence type="ECO:0000256" key="2">
    <source>
        <dbReference type="ARBA" id="ARBA00022448"/>
    </source>
</evidence>
<feature type="transmembrane region" description="Helical" evidence="6">
    <location>
        <begin position="348"/>
        <end position="371"/>
    </location>
</feature>
<feature type="transmembrane region" description="Helical" evidence="6">
    <location>
        <begin position="89"/>
        <end position="108"/>
    </location>
</feature>
<dbReference type="InterPro" id="IPR036259">
    <property type="entry name" value="MFS_trans_sf"/>
</dbReference>
<feature type="transmembrane region" description="Helical" evidence="6">
    <location>
        <begin position="291"/>
        <end position="310"/>
    </location>
</feature>
<feature type="transmembrane region" description="Helical" evidence="6">
    <location>
        <begin position="421"/>
        <end position="441"/>
    </location>
</feature>
<evidence type="ECO:0000313" key="8">
    <source>
        <dbReference type="EMBL" id="GGB64821.1"/>
    </source>
</evidence>
<feature type="transmembrane region" description="Helical" evidence="6">
    <location>
        <begin position="18"/>
        <end position="39"/>
    </location>
</feature>
<keyword evidence="2" id="KW-0813">Transport</keyword>
<feature type="transmembrane region" description="Helical" evidence="6">
    <location>
        <begin position="190"/>
        <end position="211"/>
    </location>
</feature>
<dbReference type="PROSITE" id="PS50850">
    <property type="entry name" value="MFS"/>
    <property type="match status" value="1"/>
</dbReference>
<dbReference type="Gene3D" id="1.20.1250.20">
    <property type="entry name" value="MFS general substrate transporter like domains"/>
    <property type="match status" value="2"/>
</dbReference>
<feature type="transmembrane region" description="Helical" evidence="6">
    <location>
        <begin position="59"/>
        <end position="77"/>
    </location>
</feature>
<dbReference type="SUPFAM" id="SSF103473">
    <property type="entry name" value="MFS general substrate transporter"/>
    <property type="match status" value="1"/>
</dbReference>
<evidence type="ECO:0000256" key="5">
    <source>
        <dbReference type="ARBA" id="ARBA00023136"/>
    </source>
</evidence>